<feature type="compositionally biased region" description="Low complexity" evidence="1">
    <location>
        <begin position="180"/>
        <end position="193"/>
    </location>
</feature>
<feature type="region of interest" description="Disordered" evidence="1">
    <location>
        <begin position="111"/>
        <end position="135"/>
    </location>
</feature>
<evidence type="ECO:0000313" key="2">
    <source>
        <dbReference type="EMBL" id="EFE37726.1"/>
    </source>
</evidence>
<dbReference type="Proteomes" id="UP000008383">
    <property type="component" value="Unassembled WGS sequence"/>
</dbReference>
<evidence type="ECO:0000313" key="3">
    <source>
        <dbReference type="Proteomes" id="UP000008383"/>
    </source>
</evidence>
<dbReference type="GeneID" id="9584304"/>
<organism evidence="2 3">
    <name type="scientific">Trichophyton verrucosum (strain HKI 0517)</name>
    <dbReference type="NCBI Taxonomy" id="663202"/>
    <lineage>
        <taxon>Eukaryota</taxon>
        <taxon>Fungi</taxon>
        <taxon>Dikarya</taxon>
        <taxon>Ascomycota</taxon>
        <taxon>Pezizomycotina</taxon>
        <taxon>Eurotiomycetes</taxon>
        <taxon>Eurotiomycetidae</taxon>
        <taxon>Onygenales</taxon>
        <taxon>Arthrodermataceae</taxon>
        <taxon>Trichophyton</taxon>
    </lineage>
</organism>
<name>D4DK86_TRIVH</name>
<dbReference type="EMBL" id="ACYE01000454">
    <property type="protein sequence ID" value="EFE37726.1"/>
    <property type="molecule type" value="Genomic_DNA"/>
</dbReference>
<proteinExistence type="predicted"/>
<accession>D4DK86</accession>
<dbReference type="RefSeq" id="XP_003018371.1">
    <property type="nucleotide sequence ID" value="XM_003018325.1"/>
</dbReference>
<evidence type="ECO:0000256" key="1">
    <source>
        <dbReference type="SAM" id="MobiDB-lite"/>
    </source>
</evidence>
<protein>
    <submittedName>
        <fullName evidence="2">Uncharacterized protein</fullName>
    </submittedName>
</protein>
<feature type="region of interest" description="Disordered" evidence="1">
    <location>
        <begin position="175"/>
        <end position="211"/>
    </location>
</feature>
<feature type="region of interest" description="Disordered" evidence="1">
    <location>
        <begin position="54"/>
        <end position="80"/>
    </location>
</feature>
<feature type="region of interest" description="Disordered" evidence="1">
    <location>
        <begin position="526"/>
        <end position="547"/>
    </location>
</feature>
<sequence>MTTAMCDWKRRKKMKLKNEDIEKATWESFFCFQDDFVCFGASFAMDTEKLSSVSEVIGSRPEETGDDRDDDVKGRGRRRRRRYSRIRGYRKELKLALTLALALAVKASRCADRRTTTTTTTTTTRKKTRRTSTGTMTMKRYFTSLARKIHPPLPKTSRESQQLLNLLTSSFRRHLDSRHPPVSSPDSSSNPPDAAGRAGGSSKADARSTATERHLNSILEHPLFNTVPSTLGARDIWNGKQIQDDPFGALDDAMASGRADSQWLHDCLKAHRSSLRSMSDEEALKVLKKSGGGARIISWFMAADSESKKRFFGNRHTMALAMPYLAVERRQRTVMDWLQLARAYRPAHRQPKHADDGSFLEFNIMYEYVAAEVKYGRGSINDALAFFIRASDASWRCEIVEPGSHAVPTYPFRPTAYYLAQWISAPEHASAVENIRPELFNAFYSICLLLPNRLWAAFLPVYHPTEPNVTSSLEYIRNYKRSDRDNIERLLHLSFRLASLCLEQKQYAAASEVISFTKDLLPDDTATQSTKRQRQQKQQSDQVVSASDLVSRLSFT</sequence>
<reference evidence="3" key="1">
    <citation type="journal article" date="2011" name="Genome Biol.">
        <title>Comparative and functional genomics provide insights into the pathogenicity of dermatophytic fungi.</title>
        <authorList>
            <person name="Burmester A."/>
            <person name="Shelest E."/>
            <person name="Gloeckner G."/>
            <person name="Heddergott C."/>
            <person name="Schindler S."/>
            <person name="Staib P."/>
            <person name="Heidel A."/>
            <person name="Felder M."/>
            <person name="Petzold A."/>
            <person name="Szafranski K."/>
            <person name="Feuermann M."/>
            <person name="Pedruzzi I."/>
            <person name="Priebe S."/>
            <person name="Groth M."/>
            <person name="Winkler R."/>
            <person name="Li W."/>
            <person name="Kniemeyer O."/>
            <person name="Schroeckh V."/>
            <person name="Hertweck C."/>
            <person name="Hube B."/>
            <person name="White T.C."/>
            <person name="Platzer M."/>
            <person name="Guthke R."/>
            <person name="Heitman J."/>
            <person name="Woestemeyer J."/>
            <person name="Zipfel P.F."/>
            <person name="Monod M."/>
            <person name="Brakhage A.A."/>
        </authorList>
    </citation>
    <scope>NUCLEOTIDE SEQUENCE [LARGE SCALE GENOMIC DNA]</scope>
    <source>
        <strain evidence="3">HKI 0517</strain>
    </source>
</reference>
<gene>
    <name evidence="2" type="ORF">TRV_07607</name>
</gene>
<dbReference type="AlphaFoldDB" id="D4DK86"/>
<comment type="caution">
    <text evidence="2">The sequence shown here is derived from an EMBL/GenBank/DDBJ whole genome shotgun (WGS) entry which is preliminary data.</text>
</comment>
<keyword evidence="3" id="KW-1185">Reference proteome</keyword>
<dbReference type="HOGENOM" id="CLU_037758_1_1_1"/>
<dbReference type="KEGG" id="tve:TRV_07607"/>
<dbReference type="OrthoDB" id="5424391at2759"/>